<keyword evidence="3" id="KW-1185">Reference proteome</keyword>
<dbReference type="EMBL" id="CP130319">
    <property type="protein sequence ID" value="WNR44740.1"/>
    <property type="molecule type" value="Genomic_DNA"/>
</dbReference>
<dbReference type="Pfam" id="PF19625">
    <property type="entry name" value="DUF6130"/>
    <property type="match status" value="1"/>
</dbReference>
<dbReference type="KEGG" id="proo:MJB10_00810"/>
<proteinExistence type="predicted"/>
<accession>A0AA96LU74</accession>
<name>A0AA96LU74_9BACL</name>
<dbReference type="Proteomes" id="UP001304650">
    <property type="component" value="Chromosome"/>
</dbReference>
<dbReference type="PROSITE" id="PS51257">
    <property type="entry name" value="PROKAR_LIPOPROTEIN"/>
    <property type="match status" value="1"/>
</dbReference>
<reference evidence="2" key="1">
    <citation type="submission" date="2022-02" db="EMBL/GenBank/DDBJ databases">
        <title>Paenibacillus sp. MBLB1832 Whole Genome Shotgun Sequencing.</title>
        <authorList>
            <person name="Hwang C.Y."/>
            <person name="Cho E.-S."/>
            <person name="Seo M.-J."/>
        </authorList>
    </citation>
    <scope>NUCLEOTIDE SEQUENCE</scope>
    <source>
        <strain evidence="2">MBLB1832</strain>
    </source>
</reference>
<protein>
    <submittedName>
        <fullName evidence="2">DUF6130 family protein</fullName>
    </submittedName>
</protein>
<feature type="signal peptide" evidence="1">
    <location>
        <begin position="1"/>
        <end position="21"/>
    </location>
</feature>
<sequence length="155" mass="16590">MKKTWMYGVATLVVLGTLTTACSSKDEVIPSGVTGAKDAGIATVAQSKSDTSSKTVATAAKPAIDANYKVDGKNVTITYQTANFKLSEVDMNKANVQGEGHLHLYVDGKMKTMTGKTGPLVLQNLTPGTHEVKLELQQNDHKELNVEKILNITVK</sequence>
<evidence type="ECO:0000256" key="1">
    <source>
        <dbReference type="SAM" id="SignalP"/>
    </source>
</evidence>
<keyword evidence="1" id="KW-0732">Signal</keyword>
<feature type="chain" id="PRO_5041642739" evidence="1">
    <location>
        <begin position="22"/>
        <end position="155"/>
    </location>
</feature>
<evidence type="ECO:0000313" key="2">
    <source>
        <dbReference type="EMBL" id="WNR44740.1"/>
    </source>
</evidence>
<evidence type="ECO:0000313" key="3">
    <source>
        <dbReference type="Proteomes" id="UP001304650"/>
    </source>
</evidence>
<dbReference type="AlphaFoldDB" id="A0AA96LU74"/>
<dbReference type="InterPro" id="IPR046133">
    <property type="entry name" value="DUF6130"/>
</dbReference>
<dbReference type="RefSeq" id="WP_314800592.1">
    <property type="nucleotide sequence ID" value="NZ_CP130319.1"/>
</dbReference>
<gene>
    <name evidence="2" type="ORF">MJB10_00810</name>
</gene>
<organism evidence="2 3">
    <name type="scientific">Paenibacillus roseopurpureus</name>
    <dbReference type="NCBI Taxonomy" id="2918901"/>
    <lineage>
        <taxon>Bacteria</taxon>
        <taxon>Bacillati</taxon>
        <taxon>Bacillota</taxon>
        <taxon>Bacilli</taxon>
        <taxon>Bacillales</taxon>
        <taxon>Paenibacillaceae</taxon>
        <taxon>Paenibacillus</taxon>
    </lineage>
</organism>